<comment type="caution">
    <text evidence="3">The sequence shown here is derived from an EMBL/GenBank/DDBJ whole genome shotgun (WGS) entry which is preliminary data.</text>
</comment>
<dbReference type="Gene3D" id="2.60.120.10">
    <property type="entry name" value="Jelly Rolls"/>
    <property type="match status" value="1"/>
</dbReference>
<protein>
    <recommendedName>
        <fullName evidence="2">ChrR-like cupin domain-containing protein</fullName>
    </recommendedName>
</protein>
<name>A0A7W7DCY9_9ACTN</name>
<dbReference type="InterPro" id="IPR014710">
    <property type="entry name" value="RmlC-like_jellyroll"/>
</dbReference>
<gene>
    <name evidence="3" type="ORF">BJ982_006051</name>
</gene>
<dbReference type="AlphaFoldDB" id="A0A7W7DCY9"/>
<dbReference type="EMBL" id="JACHND010000001">
    <property type="protein sequence ID" value="MBB4704507.1"/>
    <property type="molecule type" value="Genomic_DNA"/>
</dbReference>
<dbReference type="Pfam" id="PF12973">
    <property type="entry name" value="Cupin_7"/>
    <property type="match status" value="1"/>
</dbReference>
<dbReference type="RefSeq" id="WP_184885584.1">
    <property type="nucleotide sequence ID" value="NZ_BOOV01000019.1"/>
</dbReference>
<keyword evidence="4" id="KW-1185">Reference proteome</keyword>
<organism evidence="3 4">
    <name type="scientific">Sphaerisporangium siamense</name>
    <dbReference type="NCBI Taxonomy" id="795645"/>
    <lineage>
        <taxon>Bacteria</taxon>
        <taxon>Bacillati</taxon>
        <taxon>Actinomycetota</taxon>
        <taxon>Actinomycetes</taxon>
        <taxon>Streptosporangiales</taxon>
        <taxon>Streptosporangiaceae</taxon>
        <taxon>Sphaerisporangium</taxon>
    </lineage>
</organism>
<evidence type="ECO:0000256" key="1">
    <source>
        <dbReference type="SAM" id="MobiDB-lite"/>
    </source>
</evidence>
<evidence type="ECO:0000313" key="3">
    <source>
        <dbReference type="EMBL" id="MBB4704507.1"/>
    </source>
</evidence>
<feature type="domain" description="ChrR-like cupin" evidence="2">
    <location>
        <begin position="17"/>
        <end position="111"/>
    </location>
</feature>
<dbReference type="InterPro" id="IPR011051">
    <property type="entry name" value="RmlC_Cupin_sf"/>
</dbReference>
<proteinExistence type="predicted"/>
<dbReference type="InterPro" id="IPR025979">
    <property type="entry name" value="ChrR-like_cupin_dom"/>
</dbReference>
<reference evidence="3 4" key="1">
    <citation type="submission" date="2020-08" db="EMBL/GenBank/DDBJ databases">
        <title>Sequencing the genomes of 1000 actinobacteria strains.</title>
        <authorList>
            <person name="Klenk H.-P."/>
        </authorList>
    </citation>
    <scope>NUCLEOTIDE SEQUENCE [LARGE SCALE GENOMIC DNA]</scope>
    <source>
        <strain evidence="3 4">DSM 45784</strain>
    </source>
</reference>
<sequence>MTLSGPAAGDGVDLRGADLPWSDVSMPGGSGPVRLARLHADPRTRASVSLVHFPPGWTRPGTGHYTCAEEFYVLHGAITVSGARAEAGTYAYMPPRATRTAGAAADDGCLAVAWFSGPPLWQDGPASEPPGHDPVHAAVQGDLGSPRAPRPEVPGGSALLSSVADLPGARTEGVDLLFVDAWRWAYVAPGEPAPASPGRVLVRSWPSGDA</sequence>
<evidence type="ECO:0000259" key="2">
    <source>
        <dbReference type="Pfam" id="PF12973"/>
    </source>
</evidence>
<dbReference type="Proteomes" id="UP000542210">
    <property type="component" value="Unassembled WGS sequence"/>
</dbReference>
<accession>A0A7W7DCY9</accession>
<evidence type="ECO:0000313" key="4">
    <source>
        <dbReference type="Proteomes" id="UP000542210"/>
    </source>
</evidence>
<feature type="region of interest" description="Disordered" evidence="1">
    <location>
        <begin position="121"/>
        <end position="156"/>
    </location>
</feature>
<dbReference type="SUPFAM" id="SSF51182">
    <property type="entry name" value="RmlC-like cupins"/>
    <property type="match status" value="1"/>
</dbReference>